<feature type="region of interest" description="Disordered" evidence="1">
    <location>
        <begin position="1"/>
        <end position="21"/>
    </location>
</feature>
<comment type="caution">
    <text evidence="2">The sequence shown here is derived from an EMBL/GenBank/DDBJ whole genome shotgun (WGS) entry which is preliminary data.</text>
</comment>
<organism evidence="2 3">
    <name type="scientific">Flaviflexus equikiangi</name>
    <dbReference type="NCBI Taxonomy" id="2758573"/>
    <lineage>
        <taxon>Bacteria</taxon>
        <taxon>Bacillati</taxon>
        <taxon>Actinomycetota</taxon>
        <taxon>Actinomycetes</taxon>
        <taxon>Actinomycetales</taxon>
        <taxon>Actinomycetaceae</taxon>
        <taxon>Flaviflexus</taxon>
    </lineage>
</organism>
<sequence length="153" mass="16571">MENQATASSRSTQERTGSSTGSVELGLKAGQVIQEFYWDDDVDESFRARIEEATGVELVDEDYADVCDGTLIWWRDDDGDADDLADLLVDARANLDDGSGIIWVMIPSMGSVGYVEHNVVEEAAQTAGLAATTAAALSRKWTGVRLTARGPRR</sequence>
<protein>
    <submittedName>
        <fullName evidence="2">DUF3052 domain-containing protein</fullName>
    </submittedName>
</protein>
<proteinExistence type="predicted"/>
<reference evidence="3" key="1">
    <citation type="submission" date="2021-02" db="EMBL/GenBank/DDBJ databases">
        <title>Leucobacter sp. CX169.</title>
        <authorList>
            <person name="Cheng Y."/>
        </authorList>
    </citation>
    <scope>NUCLEOTIDE SEQUENCE [LARGE SCALE GENOMIC DNA]</scope>
    <source>
        <strain evidence="3">JY899</strain>
    </source>
</reference>
<accession>A0ABS2TEX9</accession>
<dbReference type="Proteomes" id="UP000705983">
    <property type="component" value="Unassembled WGS sequence"/>
</dbReference>
<dbReference type="Pfam" id="PF11253">
    <property type="entry name" value="DUF3052"/>
    <property type="match status" value="1"/>
</dbReference>
<evidence type="ECO:0000313" key="2">
    <source>
        <dbReference type="EMBL" id="MBM9433205.1"/>
    </source>
</evidence>
<dbReference type="EMBL" id="JAFFJS010000003">
    <property type="protein sequence ID" value="MBM9433205.1"/>
    <property type="molecule type" value="Genomic_DNA"/>
</dbReference>
<keyword evidence="3" id="KW-1185">Reference proteome</keyword>
<evidence type="ECO:0000313" key="3">
    <source>
        <dbReference type="Proteomes" id="UP000705983"/>
    </source>
</evidence>
<name>A0ABS2TEX9_9ACTO</name>
<gene>
    <name evidence="2" type="ORF">JVW63_05780</name>
</gene>
<dbReference type="InterPro" id="IPR021412">
    <property type="entry name" value="DUF3052"/>
</dbReference>
<evidence type="ECO:0000256" key="1">
    <source>
        <dbReference type="SAM" id="MobiDB-lite"/>
    </source>
</evidence>